<dbReference type="PANTHER" id="PTHR12570:SF9">
    <property type="entry name" value="MAGNESIUM TRANSPORTER NIPA8-RELATED"/>
    <property type="match status" value="1"/>
</dbReference>
<keyword evidence="3 4" id="KW-0472">Membrane</keyword>
<comment type="similarity">
    <text evidence="4">Belongs to the NIPA (TC 2.A.7) family.</text>
</comment>
<evidence type="ECO:0000313" key="6">
    <source>
        <dbReference type="Proteomes" id="UP000682877"/>
    </source>
</evidence>
<keyword evidence="2 4" id="KW-1133">Transmembrane helix</keyword>
<reference evidence="5" key="1">
    <citation type="submission" date="2021-01" db="EMBL/GenBank/DDBJ databases">
        <authorList>
            <person name="Bezrukov I."/>
        </authorList>
    </citation>
    <scope>NUCLEOTIDE SEQUENCE</scope>
</reference>
<sequence>MSLFLMHRSKLAHLIQKKCFSSSVTGPFLRIGQRMKDDGSIGEDVFLNAAKEELFHLPKKPLPQKLANSRIIGASKGWGFYIDLCDGALSISDVLNPLASKSLLAALGSIQFVSNIAFAYVVLNKMVTVKVLVATAFIVLGNVFLVAFVFTPEQLAEKYSNVTFLVYCGILILIVVVHHFLYRCYRIMFGFIYQVTLKLAEIGHV</sequence>
<dbReference type="PANTHER" id="PTHR12570">
    <property type="match status" value="1"/>
</dbReference>
<accession>A0A8S1ZL52</accession>
<feature type="transmembrane region" description="Helical" evidence="4">
    <location>
        <begin position="103"/>
        <end position="123"/>
    </location>
</feature>
<comment type="function">
    <text evidence="4">Acts as a Mg(2+) transporter. Can also transport other divalent cations such as Fe(2+), Sr(2+), Ba(2+), Mn(2+) and Co(2+) but to a much less extent than Mg(2+).</text>
</comment>
<dbReference type="GO" id="GO:0005886">
    <property type="term" value="C:plasma membrane"/>
    <property type="evidence" value="ECO:0007669"/>
    <property type="project" value="UniProtKB-SubCell"/>
</dbReference>
<keyword evidence="4" id="KW-0460">Magnesium</keyword>
<dbReference type="GO" id="GO:0015095">
    <property type="term" value="F:magnesium ion transmembrane transporter activity"/>
    <property type="evidence" value="ECO:0007669"/>
    <property type="project" value="UniProtKB-UniRule"/>
</dbReference>
<keyword evidence="4" id="KW-1003">Cell membrane</keyword>
<dbReference type="EMBL" id="LR999451">
    <property type="protein sequence ID" value="CAE5958779.1"/>
    <property type="molecule type" value="Genomic_DNA"/>
</dbReference>
<keyword evidence="4" id="KW-0813">Transport</keyword>
<keyword evidence="4" id="KW-0406">Ion transport</keyword>
<evidence type="ECO:0000256" key="2">
    <source>
        <dbReference type="ARBA" id="ARBA00022989"/>
    </source>
</evidence>
<dbReference type="InterPro" id="IPR008521">
    <property type="entry name" value="Mg_trans_NIPA"/>
</dbReference>
<dbReference type="AlphaFoldDB" id="A0A8S1ZL52"/>
<protein>
    <recommendedName>
        <fullName evidence="4">Probable magnesium transporter</fullName>
    </recommendedName>
</protein>
<dbReference type="GO" id="GO:0005769">
    <property type="term" value="C:early endosome"/>
    <property type="evidence" value="ECO:0007669"/>
    <property type="project" value="UniProtKB-SubCell"/>
</dbReference>
<name>A0A8S1ZL52_ARAAE</name>
<gene>
    <name evidence="5" type="ORF">AARE701A_LOCUS2352</name>
</gene>
<comment type="subcellular location">
    <subcellularLocation>
        <location evidence="4">Cell membrane</location>
        <topology evidence="4">Multi-pass membrane protein</topology>
    </subcellularLocation>
    <subcellularLocation>
        <location evidence="4">Early endosome</location>
    </subcellularLocation>
</comment>
<evidence type="ECO:0000256" key="3">
    <source>
        <dbReference type="ARBA" id="ARBA00023136"/>
    </source>
</evidence>
<keyword evidence="1 4" id="KW-0812">Transmembrane</keyword>
<evidence type="ECO:0000313" key="5">
    <source>
        <dbReference type="EMBL" id="CAE5958779.1"/>
    </source>
</evidence>
<evidence type="ECO:0000256" key="1">
    <source>
        <dbReference type="ARBA" id="ARBA00022692"/>
    </source>
</evidence>
<organism evidence="5 6">
    <name type="scientific">Arabidopsis arenosa</name>
    <name type="common">Sand rock-cress</name>
    <name type="synonym">Cardaminopsis arenosa</name>
    <dbReference type="NCBI Taxonomy" id="38785"/>
    <lineage>
        <taxon>Eukaryota</taxon>
        <taxon>Viridiplantae</taxon>
        <taxon>Streptophyta</taxon>
        <taxon>Embryophyta</taxon>
        <taxon>Tracheophyta</taxon>
        <taxon>Spermatophyta</taxon>
        <taxon>Magnoliopsida</taxon>
        <taxon>eudicotyledons</taxon>
        <taxon>Gunneridae</taxon>
        <taxon>Pentapetalae</taxon>
        <taxon>rosids</taxon>
        <taxon>malvids</taxon>
        <taxon>Brassicales</taxon>
        <taxon>Brassicaceae</taxon>
        <taxon>Camelineae</taxon>
        <taxon>Arabidopsis</taxon>
    </lineage>
</organism>
<comment type="caution">
    <text evidence="4">Lacks conserved residue(s) required for the propagation of feature annotation.</text>
</comment>
<dbReference type="Proteomes" id="UP000682877">
    <property type="component" value="Chromosome 1"/>
</dbReference>
<feature type="transmembrane region" description="Helical" evidence="4">
    <location>
        <begin position="129"/>
        <end position="150"/>
    </location>
</feature>
<keyword evidence="6" id="KW-1185">Reference proteome</keyword>
<evidence type="ECO:0000256" key="4">
    <source>
        <dbReference type="RuleBase" id="RU363078"/>
    </source>
</evidence>
<keyword evidence="4" id="KW-0967">Endosome</keyword>
<feature type="transmembrane region" description="Helical" evidence="4">
    <location>
        <begin position="162"/>
        <end position="182"/>
    </location>
</feature>
<proteinExistence type="inferred from homology"/>
<comment type="subunit">
    <text evidence="4">Homodimer.</text>
</comment>